<keyword evidence="3" id="KW-1185">Reference proteome</keyword>
<protein>
    <recommendedName>
        <fullName evidence="4">TeaA receptor TeaR</fullName>
    </recommendedName>
</protein>
<dbReference type="Proteomes" id="UP001172101">
    <property type="component" value="Unassembled WGS sequence"/>
</dbReference>
<proteinExistence type="predicted"/>
<dbReference type="EMBL" id="JAUIRO010000002">
    <property type="protein sequence ID" value="KAK0727439.1"/>
    <property type="molecule type" value="Genomic_DNA"/>
</dbReference>
<comment type="caution">
    <text evidence="2">The sequence shown here is derived from an EMBL/GenBank/DDBJ whole genome shotgun (WGS) entry which is preliminary data.</text>
</comment>
<evidence type="ECO:0000256" key="1">
    <source>
        <dbReference type="SAM" id="MobiDB-lite"/>
    </source>
</evidence>
<feature type="region of interest" description="Disordered" evidence="1">
    <location>
        <begin position="1"/>
        <end position="155"/>
    </location>
</feature>
<evidence type="ECO:0008006" key="4">
    <source>
        <dbReference type="Google" id="ProtNLM"/>
    </source>
</evidence>
<feature type="compositionally biased region" description="Basic and acidic residues" evidence="1">
    <location>
        <begin position="129"/>
        <end position="141"/>
    </location>
</feature>
<feature type="compositionally biased region" description="Polar residues" evidence="1">
    <location>
        <begin position="57"/>
        <end position="70"/>
    </location>
</feature>
<feature type="region of interest" description="Disordered" evidence="1">
    <location>
        <begin position="171"/>
        <end position="242"/>
    </location>
</feature>
<feature type="compositionally biased region" description="Basic and acidic residues" evidence="1">
    <location>
        <begin position="278"/>
        <end position="295"/>
    </location>
</feature>
<organism evidence="2 3">
    <name type="scientific">Lasiosphaeria miniovina</name>
    <dbReference type="NCBI Taxonomy" id="1954250"/>
    <lineage>
        <taxon>Eukaryota</taxon>
        <taxon>Fungi</taxon>
        <taxon>Dikarya</taxon>
        <taxon>Ascomycota</taxon>
        <taxon>Pezizomycotina</taxon>
        <taxon>Sordariomycetes</taxon>
        <taxon>Sordariomycetidae</taxon>
        <taxon>Sordariales</taxon>
        <taxon>Lasiosphaeriaceae</taxon>
        <taxon>Lasiosphaeria</taxon>
    </lineage>
</organism>
<accession>A0AA40B498</accession>
<dbReference type="AlphaFoldDB" id="A0AA40B498"/>
<sequence>MAAVSQTATTFTRPTSSHGTGYPWDVPMTGQTEPIQDNKGPANDENSNPSSRPPMTPQNGNSSLYNNSASLELVSRKHTNGETGSEMKPRNFEPSYVSQSHHKDIKPRGAVKDNESPADSLLDLYGAGKGDRPDEARKKGASDLFPGDNNEDNSKWIHRDKLAKIESEELQAAGFFLPKTRERARSKSQNRARRDQSQDKSNGQGRAAGAVDQMTAQSRKNSAAAVEPRTPDAASVPSWDLRLPEEAAEEGYFVSNGVGKGLSRIPVAKASPVPIPSEHLERDTLLVRKRDHSPGEDDGLSLPRTRARSGSTGNPIARATTNGPSHTTAQPNKRNDASPKKGSAITAPRKPSAIKPATGPAGRPRTRGGPSKDSTSSGGGTTRPSTRSGERELSLGSSSKQMEGEPPWMVSAYRPDPRLPPDQQLLPTVARRLQQERWEREGKFGNVYDKEFRPLTDEGFLKPPEFEASTEEADRDDQRYDQNDDQADWPLKTESRSPNMPGRAGSYSTMPKITDLPAMSPLPSPRTPVQQPPPQPTPAIRVPAPPEEPLQKKDGCGCCVVM</sequence>
<feature type="compositionally biased region" description="Polar residues" evidence="1">
    <location>
        <begin position="308"/>
        <end position="332"/>
    </location>
</feature>
<name>A0AA40B498_9PEZI</name>
<feature type="compositionally biased region" description="Polar residues" evidence="1">
    <location>
        <begin position="1"/>
        <end position="19"/>
    </location>
</feature>
<evidence type="ECO:0000313" key="2">
    <source>
        <dbReference type="EMBL" id="KAK0727439.1"/>
    </source>
</evidence>
<dbReference type="GeneID" id="85316646"/>
<reference evidence="2" key="1">
    <citation type="submission" date="2023-06" db="EMBL/GenBank/DDBJ databases">
        <title>Genome-scale phylogeny and comparative genomics of the fungal order Sordariales.</title>
        <authorList>
            <consortium name="Lawrence Berkeley National Laboratory"/>
            <person name="Hensen N."/>
            <person name="Bonometti L."/>
            <person name="Westerberg I."/>
            <person name="Brannstrom I.O."/>
            <person name="Guillou S."/>
            <person name="Cros-Aarteil S."/>
            <person name="Calhoun S."/>
            <person name="Haridas S."/>
            <person name="Kuo A."/>
            <person name="Mondo S."/>
            <person name="Pangilinan J."/>
            <person name="Riley R."/>
            <person name="LaButti K."/>
            <person name="Andreopoulos B."/>
            <person name="Lipzen A."/>
            <person name="Chen C."/>
            <person name="Yanf M."/>
            <person name="Daum C."/>
            <person name="Ng V."/>
            <person name="Clum A."/>
            <person name="Steindorff A."/>
            <person name="Ohm R."/>
            <person name="Martin F."/>
            <person name="Silar P."/>
            <person name="Natvig D."/>
            <person name="Lalanne C."/>
            <person name="Gautier V."/>
            <person name="Ament-velasquez S.L."/>
            <person name="Kruys A."/>
            <person name="Hutchinson M.I."/>
            <person name="Powell A.J."/>
            <person name="Barry K."/>
            <person name="Miller A.N."/>
            <person name="Grigoriev I.V."/>
            <person name="Debuchy R."/>
            <person name="Gladieux P."/>
            <person name="Thoren M.H."/>
            <person name="Johannesson H."/>
        </authorList>
    </citation>
    <scope>NUCLEOTIDE SEQUENCE</scope>
    <source>
        <strain evidence="2">SMH2392-1A</strain>
    </source>
</reference>
<feature type="compositionally biased region" description="Low complexity" evidence="1">
    <location>
        <begin position="356"/>
        <end position="387"/>
    </location>
</feature>
<feature type="region of interest" description="Disordered" evidence="1">
    <location>
        <begin position="455"/>
        <end position="562"/>
    </location>
</feature>
<feature type="region of interest" description="Disordered" evidence="1">
    <location>
        <begin position="256"/>
        <end position="425"/>
    </location>
</feature>
<feature type="compositionally biased region" description="Basic and acidic residues" evidence="1">
    <location>
        <begin position="106"/>
        <end position="115"/>
    </location>
</feature>
<dbReference type="RefSeq" id="XP_060300294.1">
    <property type="nucleotide sequence ID" value="XM_060433375.1"/>
</dbReference>
<feature type="compositionally biased region" description="Pro residues" evidence="1">
    <location>
        <begin position="520"/>
        <end position="548"/>
    </location>
</feature>
<evidence type="ECO:0000313" key="3">
    <source>
        <dbReference type="Proteomes" id="UP001172101"/>
    </source>
</evidence>
<gene>
    <name evidence="2" type="ORF">B0T26DRAFT_136728</name>
</gene>